<evidence type="ECO:0000256" key="3">
    <source>
        <dbReference type="ARBA" id="ARBA00009759"/>
    </source>
</evidence>
<dbReference type="GO" id="GO:0008934">
    <property type="term" value="F:inositol monophosphate 1-phosphatase activity"/>
    <property type="evidence" value="ECO:0007669"/>
    <property type="project" value="InterPro"/>
</dbReference>
<dbReference type="OrthoDB" id="10254945at2759"/>
<dbReference type="SUPFAM" id="SSF56655">
    <property type="entry name" value="Carbohydrate phosphatase"/>
    <property type="match status" value="1"/>
</dbReference>
<dbReference type="GO" id="GO:0046872">
    <property type="term" value="F:metal ion binding"/>
    <property type="evidence" value="ECO:0007669"/>
    <property type="project" value="UniProtKB-KW"/>
</dbReference>
<evidence type="ECO:0000256" key="4">
    <source>
        <dbReference type="ARBA" id="ARBA00022723"/>
    </source>
</evidence>
<evidence type="ECO:0000256" key="8">
    <source>
        <dbReference type="RuleBase" id="RU364068"/>
    </source>
</evidence>
<dbReference type="InterPro" id="IPR020550">
    <property type="entry name" value="Inositol_monophosphatase_CS"/>
</dbReference>
<protein>
    <recommendedName>
        <fullName evidence="8">Inositol-1-monophosphatase</fullName>
        <ecNumber evidence="8">3.1.3.25</ecNumber>
    </recommendedName>
</protein>
<evidence type="ECO:0000313" key="10">
    <source>
        <dbReference type="RefSeq" id="XP_030758155.1"/>
    </source>
</evidence>
<gene>
    <name evidence="10" type="primary">LOC115883877</name>
</gene>
<comment type="cofactor">
    <cofactor evidence="1 7 8">
        <name>Mg(2+)</name>
        <dbReference type="ChEBI" id="CHEBI:18420"/>
    </cofactor>
</comment>
<sequence length="280" mass="31370">MSVKDQKELQNYMDFLLPLVLDAGKELLTINSTDDLKVEEKSSPRDLVTLYDKKIEKLLIEKLKENYPDHQFIGEEETADKKNYTPQLTNSPTWIIDPIDGTNNFVKRMPICAISIGLTINKEQVLGIVYNPYANELYTAIKDKGAFLNGKKITTSEVTEIQRSVINYELSLATISTQMCNLYMSRLNYIIGEISGIRSYGCAALGICYVACGRVDAYQADALYSWDVAAATLIAREAGGYIIDSSGKPFDLMKPNVLVASNKKLADQYLERFAKADKEN</sequence>
<dbReference type="FunFam" id="3.30.540.10:FF:000004">
    <property type="entry name" value="Inositol-1-monophosphatase"/>
    <property type="match status" value="1"/>
</dbReference>
<dbReference type="PRINTS" id="PR00377">
    <property type="entry name" value="IMPHPHTASES"/>
</dbReference>
<dbReference type="InterPro" id="IPR033942">
    <property type="entry name" value="IMPase"/>
</dbReference>
<keyword evidence="6 7" id="KW-0460">Magnesium</keyword>
<dbReference type="GO" id="GO:0006021">
    <property type="term" value="P:inositol biosynthetic process"/>
    <property type="evidence" value="ECO:0007669"/>
    <property type="project" value="UniProtKB-UniPathway"/>
</dbReference>
<dbReference type="Gene3D" id="3.40.190.80">
    <property type="match status" value="1"/>
</dbReference>
<feature type="binding site" evidence="7">
    <location>
        <position position="97"/>
    </location>
    <ligand>
        <name>Mg(2+)</name>
        <dbReference type="ChEBI" id="CHEBI:18420"/>
        <label>1</label>
        <note>catalytic</note>
    </ligand>
</feature>
<dbReference type="CDD" id="cd01639">
    <property type="entry name" value="IMPase"/>
    <property type="match status" value="1"/>
</dbReference>
<dbReference type="PROSITE" id="PS00629">
    <property type="entry name" value="IMP_1"/>
    <property type="match status" value="1"/>
</dbReference>
<evidence type="ECO:0000256" key="1">
    <source>
        <dbReference type="ARBA" id="ARBA00001946"/>
    </source>
</evidence>
<dbReference type="PANTHER" id="PTHR20854:SF25">
    <property type="entry name" value="INOSITOL-1-MONOPHOSPHATASE"/>
    <property type="match status" value="1"/>
</dbReference>
<evidence type="ECO:0000256" key="5">
    <source>
        <dbReference type="ARBA" id="ARBA00022801"/>
    </source>
</evidence>
<dbReference type="Proteomes" id="UP000504635">
    <property type="component" value="Unplaced"/>
</dbReference>
<dbReference type="GeneID" id="115883877"/>
<feature type="binding site" evidence="7">
    <location>
        <position position="75"/>
    </location>
    <ligand>
        <name>Mg(2+)</name>
        <dbReference type="ChEBI" id="CHEBI:18420"/>
        <label>1</label>
        <note>catalytic</note>
    </ligand>
</feature>
<dbReference type="GO" id="GO:0046854">
    <property type="term" value="P:phosphatidylinositol phosphate biosynthetic process"/>
    <property type="evidence" value="ECO:0007669"/>
    <property type="project" value="InterPro"/>
</dbReference>
<dbReference type="InterPro" id="IPR000760">
    <property type="entry name" value="Inositol_monophosphatase-like"/>
</dbReference>
<dbReference type="FunCoup" id="A0A6J2Y578">
    <property type="interactions" value="122"/>
</dbReference>
<name>A0A6J2Y578_SITOR</name>
<dbReference type="InterPro" id="IPR020552">
    <property type="entry name" value="Inositol_monoPase_Li-sen"/>
</dbReference>
<organism evidence="9 10">
    <name type="scientific">Sitophilus oryzae</name>
    <name type="common">Rice weevil</name>
    <name type="synonym">Curculio oryzae</name>
    <dbReference type="NCBI Taxonomy" id="7048"/>
    <lineage>
        <taxon>Eukaryota</taxon>
        <taxon>Metazoa</taxon>
        <taxon>Ecdysozoa</taxon>
        <taxon>Arthropoda</taxon>
        <taxon>Hexapoda</taxon>
        <taxon>Insecta</taxon>
        <taxon>Pterygota</taxon>
        <taxon>Neoptera</taxon>
        <taxon>Endopterygota</taxon>
        <taxon>Coleoptera</taxon>
        <taxon>Polyphaga</taxon>
        <taxon>Cucujiformia</taxon>
        <taxon>Curculionidae</taxon>
        <taxon>Dryophthorinae</taxon>
        <taxon>Sitophilus</taxon>
    </lineage>
</organism>
<reference evidence="10" key="1">
    <citation type="submission" date="2025-08" db="UniProtKB">
        <authorList>
            <consortium name="RefSeq"/>
        </authorList>
    </citation>
    <scope>IDENTIFICATION</scope>
    <source>
        <tissue evidence="10">Gonads</tissue>
    </source>
</reference>
<feature type="binding site" evidence="7">
    <location>
        <position position="99"/>
    </location>
    <ligand>
        <name>Mg(2+)</name>
        <dbReference type="ChEBI" id="CHEBI:18420"/>
        <label>1</label>
        <note>catalytic</note>
    </ligand>
</feature>
<keyword evidence="5 8" id="KW-0378">Hydrolase</keyword>
<keyword evidence="9" id="KW-1185">Reference proteome</keyword>
<dbReference type="Gene3D" id="3.30.540.10">
    <property type="entry name" value="Fructose-1,6-Bisphosphatase, subunit A, domain 1"/>
    <property type="match status" value="1"/>
</dbReference>
<dbReference type="RefSeq" id="XP_030758155.1">
    <property type="nucleotide sequence ID" value="XM_030902295.1"/>
</dbReference>
<dbReference type="InterPro" id="IPR020583">
    <property type="entry name" value="Inositol_monoP_metal-BS"/>
</dbReference>
<evidence type="ECO:0000313" key="9">
    <source>
        <dbReference type="Proteomes" id="UP000504635"/>
    </source>
</evidence>
<dbReference type="EC" id="3.1.3.25" evidence="8"/>
<dbReference type="PRINTS" id="PR00378">
    <property type="entry name" value="LIIMPHPHTASE"/>
</dbReference>
<evidence type="ECO:0000256" key="7">
    <source>
        <dbReference type="PIRSR" id="PIRSR600760-2"/>
    </source>
</evidence>
<dbReference type="PANTHER" id="PTHR20854">
    <property type="entry name" value="INOSITOL MONOPHOSPHATASE"/>
    <property type="match status" value="1"/>
</dbReference>
<evidence type="ECO:0000256" key="2">
    <source>
        <dbReference type="ARBA" id="ARBA00005152"/>
    </source>
</evidence>
<dbReference type="InParanoid" id="A0A6J2Y578"/>
<evidence type="ECO:0000256" key="6">
    <source>
        <dbReference type="ARBA" id="ARBA00022842"/>
    </source>
</evidence>
<comment type="pathway">
    <text evidence="2 8">Polyol metabolism; myo-inositol biosynthesis; myo-inositol from D-glucose 6-phosphate: step 2/2.</text>
</comment>
<dbReference type="GO" id="GO:0007165">
    <property type="term" value="P:signal transduction"/>
    <property type="evidence" value="ECO:0007669"/>
    <property type="project" value="TreeGrafter"/>
</dbReference>
<proteinExistence type="inferred from homology"/>
<dbReference type="AlphaFoldDB" id="A0A6J2Y578"/>
<comment type="catalytic activity">
    <reaction evidence="8">
        <text>a myo-inositol phosphate + H2O = myo-inositol + phosphate</text>
        <dbReference type="Rhea" id="RHEA:24056"/>
        <dbReference type="ChEBI" id="CHEBI:15377"/>
        <dbReference type="ChEBI" id="CHEBI:17268"/>
        <dbReference type="ChEBI" id="CHEBI:43474"/>
        <dbReference type="ChEBI" id="CHEBI:84139"/>
        <dbReference type="EC" id="3.1.3.25"/>
    </reaction>
</comment>
<feature type="binding site" evidence="7">
    <location>
        <position position="100"/>
    </location>
    <ligand>
        <name>Mg(2+)</name>
        <dbReference type="ChEBI" id="CHEBI:18420"/>
        <label>1</label>
        <note>catalytic</note>
    </ligand>
</feature>
<dbReference type="UniPathway" id="UPA00823">
    <property type="reaction ID" value="UER00788"/>
</dbReference>
<comment type="similarity">
    <text evidence="3 8">Belongs to the inositol monophosphatase superfamily.</text>
</comment>
<dbReference type="KEGG" id="soy:115883877"/>
<feature type="binding site" evidence="7">
    <location>
        <position position="227"/>
    </location>
    <ligand>
        <name>Mg(2+)</name>
        <dbReference type="ChEBI" id="CHEBI:18420"/>
        <label>1</label>
        <note>catalytic</note>
    </ligand>
</feature>
<dbReference type="PROSITE" id="PS00630">
    <property type="entry name" value="IMP_2"/>
    <property type="match status" value="1"/>
</dbReference>
<accession>A0A6J2Y578</accession>
<dbReference type="Pfam" id="PF00459">
    <property type="entry name" value="Inositol_P"/>
    <property type="match status" value="1"/>
</dbReference>
<keyword evidence="4 7" id="KW-0479">Metal-binding</keyword>